<organism evidence="1">
    <name type="scientific">Staphylococcus phage vB_VibM_10AMN12</name>
    <dbReference type="NCBI Taxonomy" id="3076785"/>
    <lineage>
        <taxon>Viruses</taxon>
        <taxon>Duplodnaviria</taxon>
        <taxon>Heunggongvirae</taxon>
        <taxon>Uroviricota</taxon>
        <taxon>Caudoviricetes</taxon>
    </lineage>
</organism>
<name>A0AA96KSL7_9CAUD</name>
<proteinExistence type="predicted"/>
<evidence type="ECO:0000313" key="1">
    <source>
        <dbReference type="EMBL" id="WNO47479.1"/>
    </source>
</evidence>
<sequence length="137" mass="15833">MNKLLLTLSLLSAPTLAADQAIYLGGWSNHMNGSAENETHWFHAYEYNNWQVGGFINSHNDYTVEVSYNFVLGEYYNFEYGSLIGLSYGYKEEDVDFLNYNRFMPIVVPYVAYTEYQVQPVVGLLGSAVFFTVRYEW</sequence>
<dbReference type="EMBL" id="OR481006">
    <property type="protein sequence ID" value="WNO47479.1"/>
    <property type="molecule type" value="Genomic_DNA"/>
</dbReference>
<protein>
    <submittedName>
        <fullName evidence="1">Uncharacterized protein</fullName>
    </submittedName>
</protein>
<accession>A0AA96KSL7</accession>
<reference evidence="1" key="1">
    <citation type="submission" date="2023-08" db="EMBL/GenBank/DDBJ databases">
        <authorList>
            <person name="Nazir A."/>
        </authorList>
    </citation>
    <scope>NUCLEOTIDE SEQUENCE</scope>
</reference>